<dbReference type="InterPro" id="IPR017853">
    <property type="entry name" value="GH"/>
</dbReference>
<dbReference type="GO" id="GO:0007165">
    <property type="term" value="P:signal transduction"/>
    <property type="evidence" value="ECO:0007669"/>
    <property type="project" value="TreeGrafter"/>
</dbReference>
<evidence type="ECO:0000256" key="3">
    <source>
        <dbReference type="SAM" id="SignalP"/>
    </source>
</evidence>
<evidence type="ECO:0000313" key="5">
    <source>
        <dbReference type="WBParaSite" id="PSAMB.scaffold3361size18584.g21173.t1"/>
    </source>
</evidence>
<evidence type="ECO:0000256" key="1">
    <source>
        <dbReference type="ARBA" id="ARBA00010646"/>
    </source>
</evidence>
<dbReference type="GO" id="GO:0009253">
    <property type="term" value="P:peptidoglycan catabolic process"/>
    <property type="evidence" value="ECO:0007669"/>
    <property type="project" value="InterPro"/>
</dbReference>
<name>A0A914W6B4_9BILA</name>
<reference evidence="5" key="1">
    <citation type="submission" date="2022-11" db="UniProtKB">
        <authorList>
            <consortium name="WormBaseParasite"/>
        </authorList>
    </citation>
    <scope>IDENTIFICATION</scope>
</reference>
<evidence type="ECO:0000313" key="4">
    <source>
        <dbReference type="Proteomes" id="UP000887566"/>
    </source>
</evidence>
<feature type="chain" id="PRO_5036949894" evidence="3">
    <location>
        <begin position="18"/>
        <end position="265"/>
    </location>
</feature>
<protein>
    <submittedName>
        <fullName evidence="5">Lysozyme</fullName>
    </submittedName>
</protein>
<organism evidence="4 5">
    <name type="scientific">Plectus sambesii</name>
    <dbReference type="NCBI Taxonomy" id="2011161"/>
    <lineage>
        <taxon>Eukaryota</taxon>
        <taxon>Metazoa</taxon>
        <taxon>Ecdysozoa</taxon>
        <taxon>Nematoda</taxon>
        <taxon>Chromadorea</taxon>
        <taxon>Plectida</taxon>
        <taxon>Plectina</taxon>
        <taxon>Plectoidea</taxon>
        <taxon>Plectidae</taxon>
        <taxon>Plectus</taxon>
    </lineage>
</organism>
<dbReference type="AlphaFoldDB" id="A0A914W6B4"/>
<evidence type="ECO:0000256" key="2">
    <source>
        <dbReference type="ARBA" id="ARBA00022729"/>
    </source>
</evidence>
<sequence length="265" mass="29212">MHRLLLAASLLVSATLAAPLDQNESTKITYGYAVDVAAATSTATFSCYGQQNYRVAFVQIYQPINDGMPNPNGPTNIQNAVNAGLGVEVFVTPSLTGGKQGYEQLDEAYNYVTSRGVNVKSIWLQVTSPINWPSNQQNNANFIYSFLTRAQQRNLGVGIYTNAYDWMQITSGWTGWSQIPGGVRLWYWHVTTTGPAGQTDPTFNDFTPFSGFYDPLVKQYAQYIYICSTNVNINVYKVSNKQAPEAKEIADGKPVVGLLMGSDRQ</sequence>
<accession>A0A914W6B4</accession>
<dbReference type="GO" id="GO:0003796">
    <property type="term" value="F:lysozyme activity"/>
    <property type="evidence" value="ECO:0007669"/>
    <property type="project" value="InterPro"/>
</dbReference>
<dbReference type="SUPFAM" id="SSF51445">
    <property type="entry name" value="(Trans)glycosidases"/>
    <property type="match status" value="1"/>
</dbReference>
<dbReference type="InterPro" id="IPR002053">
    <property type="entry name" value="Glyco_hydro_25"/>
</dbReference>
<proteinExistence type="inferred from homology"/>
<dbReference type="Gene3D" id="3.20.20.80">
    <property type="entry name" value="Glycosidases"/>
    <property type="match status" value="1"/>
</dbReference>
<dbReference type="GO" id="GO:0016998">
    <property type="term" value="P:cell wall macromolecule catabolic process"/>
    <property type="evidence" value="ECO:0007669"/>
    <property type="project" value="InterPro"/>
</dbReference>
<dbReference type="Proteomes" id="UP000887566">
    <property type="component" value="Unplaced"/>
</dbReference>
<keyword evidence="4" id="KW-1185">Reference proteome</keyword>
<dbReference type="InterPro" id="IPR051595">
    <property type="entry name" value="GH25_Enzymes"/>
</dbReference>
<comment type="similarity">
    <text evidence="1">Belongs to the glycosyl hydrolase 25 family.</text>
</comment>
<dbReference type="PROSITE" id="PS51904">
    <property type="entry name" value="GLYCOSYL_HYDROL_F25_2"/>
    <property type="match status" value="1"/>
</dbReference>
<feature type="signal peptide" evidence="3">
    <location>
        <begin position="1"/>
        <end position="17"/>
    </location>
</feature>
<keyword evidence="2 3" id="KW-0732">Signal</keyword>
<dbReference type="PANTHER" id="PTHR23208:SF36">
    <property type="entry name" value="LYSOZYME-RELATED"/>
    <property type="match status" value="1"/>
</dbReference>
<dbReference type="GO" id="GO:0045087">
    <property type="term" value="P:innate immune response"/>
    <property type="evidence" value="ECO:0007669"/>
    <property type="project" value="TreeGrafter"/>
</dbReference>
<dbReference type="WBParaSite" id="PSAMB.scaffold3361size18584.g21173.t1">
    <property type="protein sequence ID" value="PSAMB.scaffold3361size18584.g21173.t1"/>
    <property type="gene ID" value="PSAMB.scaffold3361size18584.g21173"/>
</dbReference>
<dbReference type="PANTHER" id="PTHR23208">
    <property type="entry name" value="LYSOZYME PROTEIN"/>
    <property type="match status" value="1"/>
</dbReference>